<gene>
    <name evidence="1" type="ordered locus">APJL_2020</name>
</gene>
<sequence length="61" mass="7422">MYLIILNMTHLTRIEKWKNHVINNRRKYPKFIRAVMVLIFWDSTTIVDGVSHMTLEKFINM</sequence>
<dbReference type="HOGENOM" id="CLU_2912074_0_0_6"/>
<reference evidence="1 2" key="1">
    <citation type="journal article" date="2008" name="PLoS ONE">
        <title>Genome biology of Actinobacillus pleuropneumoniae JL03, an isolate of serotype 3 prevalent in China.</title>
        <authorList>
            <person name="Xu Z."/>
            <person name="Zhou Y."/>
            <person name="Li L."/>
            <person name="Zhou R."/>
            <person name="Xiao S."/>
            <person name="Wan Y."/>
            <person name="Zhang S."/>
            <person name="Wang K."/>
            <person name="Li W."/>
            <person name="Li L."/>
            <person name="Jin H."/>
            <person name="Kang M."/>
            <person name="Dalai B."/>
            <person name="Li T."/>
            <person name="Liu L."/>
            <person name="Cheng Y."/>
            <person name="Zhang L."/>
            <person name="Xu T."/>
            <person name="Zheng H."/>
            <person name="Pu S."/>
            <person name="Wang B."/>
            <person name="Gu W."/>
            <person name="Zhang X.L."/>
            <person name="Zhu G.-F."/>
            <person name="Wang S."/>
            <person name="Zhao G.-P."/>
            <person name="Chen H."/>
        </authorList>
    </citation>
    <scope>NUCLEOTIDE SEQUENCE [LARGE SCALE GENOMIC DNA]</scope>
    <source>
        <strain evidence="1 2">JL03</strain>
    </source>
</reference>
<proteinExistence type="predicted"/>
<name>B0BTZ8_ACTPJ</name>
<dbReference type="AlphaFoldDB" id="B0BTZ8"/>
<evidence type="ECO:0000313" key="1">
    <source>
        <dbReference type="EMBL" id="ABY70565.1"/>
    </source>
</evidence>
<protein>
    <submittedName>
        <fullName evidence="1">Uncharacterized protein</fullName>
    </submittedName>
</protein>
<dbReference type="KEGG" id="apj:APJL_2020"/>
<dbReference type="EMBL" id="CP000687">
    <property type="protein sequence ID" value="ABY70565.1"/>
    <property type="molecule type" value="Genomic_DNA"/>
</dbReference>
<dbReference type="Proteomes" id="UP000008547">
    <property type="component" value="Chromosome"/>
</dbReference>
<evidence type="ECO:0000313" key="2">
    <source>
        <dbReference type="Proteomes" id="UP000008547"/>
    </source>
</evidence>
<accession>B0BTZ8</accession>
<organism evidence="1 2">
    <name type="scientific">Actinobacillus pleuropneumoniae serotype 3 (strain JL03)</name>
    <dbReference type="NCBI Taxonomy" id="434271"/>
    <lineage>
        <taxon>Bacteria</taxon>
        <taxon>Pseudomonadati</taxon>
        <taxon>Pseudomonadota</taxon>
        <taxon>Gammaproteobacteria</taxon>
        <taxon>Pasteurellales</taxon>
        <taxon>Pasteurellaceae</taxon>
        <taxon>Actinobacillus</taxon>
    </lineage>
</organism>